<dbReference type="Gene3D" id="3.40.50.1820">
    <property type="entry name" value="alpha/beta hydrolase"/>
    <property type="match status" value="1"/>
</dbReference>
<dbReference type="PANTHER" id="PTHR43798">
    <property type="entry name" value="MONOACYLGLYCEROL LIPASE"/>
    <property type="match status" value="1"/>
</dbReference>
<dbReference type="EMBL" id="BAABGN010000002">
    <property type="protein sequence ID" value="GAA4418084.1"/>
    <property type="molecule type" value="Genomic_DNA"/>
</dbReference>
<dbReference type="Pfam" id="PF12697">
    <property type="entry name" value="Abhydrolase_6"/>
    <property type="match status" value="1"/>
</dbReference>
<organism evidence="2 3">
    <name type="scientific">Georgenia halophila</name>
    <dbReference type="NCBI Taxonomy" id="620889"/>
    <lineage>
        <taxon>Bacteria</taxon>
        <taxon>Bacillati</taxon>
        <taxon>Actinomycetota</taxon>
        <taxon>Actinomycetes</taxon>
        <taxon>Micrococcales</taxon>
        <taxon>Bogoriellaceae</taxon>
        <taxon>Georgenia</taxon>
    </lineage>
</organism>
<dbReference type="SUPFAM" id="SSF53474">
    <property type="entry name" value="alpha/beta-Hydrolases"/>
    <property type="match status" value="1"/>
</dbReference>
<evidence type="ECO:0000259" key="1">
    <source>
        <dbReference type="Pfam" id="PF12697"/>
    </source>
</evidence>
<keyword evidence="2" id="KW-0378">Hydrolase</keyword>
<name>A0ABP8KXM0_9MICO</name>
<accession>A0ABP8KXM0</accession>
<dbReference type="InterPro" id="IPR029058">
    <property type="entry name" value="AB_hydrolase_fold"/>
</dbReference>
<protein>
    <submittedName>
        <fullName evidence="2">Alpha/beta hydrolase</fullName>
    </submittedName>
</protein>
<feature type="domain" description="AB hydrolase-1" evidence="1">
    <location>
        <begin position="39"/>
        <end position="249"/>
    </location>
</feature>
<dbReference type="GO" id="GO:0016787">
    <property type="term" value="F:hydrolase activity"/>
    <property type="evidence" value="ECO:0007669"/>
    <property type="project" value="UniProtKB-KW"/>
</dbReference>
<dbReference type="InterPro" id="IPR050266">
    <property type="entry name" value="AB_hydrolase_sf"/>
</dbReference>
<dbReference type="PANTHER" id="PTHR43798:SF5">
    <property type="entry name" value="MONOACYLGLYCEROL LIPASE ABHD6"/>
    <property type="match status" value="1"/>
</dbReference>
<dbReference type="RefSeq" id="WP_345215115.1">
    <property type="nucleotide sequence ID" value="NZ_BAABGN010000002.1"/>
</dbReference>
<proteinExistence type="predicted"/>
<comment type="caution">
    <text evidence="2">The sequence shown here is derived from an EMBL/GenBank/DDBJ whole genome shotgun (WGS) entry which is preliminary data.</text>
</comment>
<dbReference type="Proteomes" id="UP001500622">
    <property type="component" value="Unassembled WGS sequence"/>
</dbReference>
<gene>
    <name evidence="2" type="ORF">GCM10023169_07220</name>
</gene>
<keyword evidence="3" id="KW-1185">Reference proteome</keyword>
<sequence length="268" mass="29235">MNSQVPDSTTVKREGGKWVRVHRVRQTGRHARAERPSFILLHGIGVSSRYFLPLTTVLAEHGDVLLLDLPGFAGLPRPERPLGIEDFAAVVADVLDAAGVTEAILVGQSMGTQVATELLATRPDLARGAVLVGPTTDASARRVRTQLLRFVRTVVHEPRRMRAIAIRAYLACGPRWYLQVLPAMMSYPTEDRLGRVSAPVEILRGEHDEVSPARWTRLLASRVPGGRTRTVAGAAHSVVLDHAAEVADAALDVLARVRRRSRPPAEEA</sequence>
<dbReference type="InterPro" id="IPR000073">
    <property type="entry name" value="AB_hydrolase_1"/>
</dbReference>
<reference evidence="3" key="1">
    <citation type="journal article" date="2019" name="Int. J. Syst. Evol. Microbiol.">
        <title>The Global Catalogue of Microorganisms (GCM) 10K type strain sequencing project: providing services to taxonomists for standard genome sequencing and annotation.</title>
        <authorList>
            <consortium name="The Broad Institute Genomics Platform"/>
            <consortium name="The Broad Institute Genome Sequencing Center for Infectious Disease"/>
            <person name="Wu L."/>
            <person name="Ma J."/>
        </authorList>
    </citation>
    <scope>NUCLEOTIDE SEQUENCE [LARGE SCALE GENOMIC DNA]</scope>
    <source>
        <strain evidence="3">JCM 17810</strain>
    </source>
</reference>
<evidence type="ECO:0000313" key="2">
    <source>
        <dbReference type="EMBL" id="GAA4418084.1"/>
    </source>
</evidence>
<evidence type="ECO:0000313" key="3">
    <source>
        <dbReference type="Proteomes" id="UP001500622"/>
    </source>
</evidence>